<comment type="catalytic activity">
    <reaction evidence="15">
        <text>Couples ATP hydrolysis with the unwinding of duplex DNA by translocating in the 3'-5' direction.</text>
        <dbReference type="EC" id="5.6.2.4"/>
    </reaction>
</comment>
<dbReference type="InterPro" id="IPR000994">
    <property type="entry name" value="Pept_M24"/>
</dbReference>
<evidence type="ECO:0000256" key="6">
    <source>
        <dbReference type="ARBA" id="ARBA00022723"/>
    </source>
</evidence>
<dbReference type="InterPro" id="IPR014017">
    <property type="entry name" value="DNA_helicase_UvrD-like_C"/>
</dbReference>
<feature type="binding site" evidence="17">
    <location>
        <position position="365"/>
    </location>
    <ligand>
        <name>Zn(2+)</name>
        <dbReference type="ChEBI" id="CHEBI:29105"/>
        <label>4</label>
        <note>catalytic</note>
    </ligand>
</feature>
<dbReference type="GO" id="GO:0070006">
    <property type="term" value="F:metalloaminopeptidase activity"/>
    <property type="evidence" value="ECO:0007669"/>
    <property type="project" value="UniProtKB-UniRule"/>
</dbReference>
<evidence type="ECO:0000256" key="13">
    <source>
        <dbReference type="ARBA" id="ARBA00023125"/>
    </source>
</evidence>
<evidence type="ECO:0000256" key="5">
    <source>
        <dbReference type="ARBA" id="ARBA00022670"/>
    </source>
</evidence>
<keyword evidence="5 17" id="KW-0645">Protease</keyword>
<comment type="catalytic activity">
    <reaction evidence="17 20">
        <text>Release of N-terminal amino acids, preferentially methionine, from peptides and arylamides.</text>
        <dbReference type="EC" id="3.4.11.18"/>
    </reaction>
</comment>
<comment type="caution">
    <text evidence="25">The sequence shown here is derived from an EMBL/GenBank/DDBJ whole genome shotgun (WGS) entry which is preliminary data.</text>
</comment>
<keyword evidence="3 17" id="KW-0031">Aminopeptidase</keyword>
<evidence type="ECO:0000256" key="17">
    <source>
        <dbReference type="HAMAP-Rule" id="MF_03174"/>
    </source>
</evidence>
<dbReference type="PROSITE" id="PS51198">
    <property type="entry name" value="UVRD_HELICASE_ATP_BIND"/>
    <property type="match status" value="1"/>
</dbReference>
<evidence type="ECO:0000256" key="12">
    <source>
        <dbReference type="ARBA" id="ARBA00022840"/>
    </source>
</evidence>
<evidence type="ECO:0000256" key="15">
    <source>
        <dbReference type="ARBA" id="ARBA00034617"/>
    </source>
</evidence>
<keyword evidence="13" id="KW-0238">DNA-binding</keyword>
<dbReference type="Gene3D" id="3.40.50.300">
    <property type="entry name" value="P-loop containing nucleotide triphosphate hydrolases"/>
    <property type="match status" value="2"/>
</dbReference>
<keyword evidence="7 18" id="KW-0547">Nucleotide-binding</keyword>
<evidence type="ECO:0000256" key="21">
    <source>
        <dbReference type="SAM" id="MobiDB-lite"/>
    </source>
</evidence>
<dbReference type="InterPro" id="IPR013986">
    <property type="entry name" value="DExx_box_DNA_helicase_dom_sf"/>
</dbReference>
<comment type="similarity">
    <text evidence="17 19">Belongs to the peptidase M24A family. Methionine aminopeptidase type 1 subfamily.</text>
</comment>
<evidence type="ECO:0000259" key="24">
    <source>
        <dbReference type="PROSITE" id="PS52013"/>
    </source>
</evidence>
<evidence type="ECO:0000256" key="8">
    <source>
        <dbReference type="ARBA" id="ARBA00022771"/>
    </source>
</evidence>
<feature type="binding site" evidence="17">
    <location>
        <position position="207"/>
    </location>
    <ligand>
        <name>a protein</name>
        <dbReference type="ChEBI" id="CHEBI:16541"/>
    </ligand>
    <ligandPart>
        <name>N-terminal L-methionine residue</name>
        <dbReference type="ChEBI" id="CHEBI:64731"/>
    </ligandPart>
</feature>
<keyword evidence="4 17" id="KW-0963">Cytoplasm</keyword>
<dbReference type="GO" id="GO:0043138">
    <property type="term" value="F:3'-5' DNA helicase activity"/>
    <property type="evidence" value="ECO:0007669"/>
    <property type="project" value="UniProtKB-EC"/>
</dbReference>
<comment type="cofactor">
    <cofactor evidence="20">
        <name>Co(2+)</name>
        <dbReference type="ChEBI" id="CHEBI:48828"/>
    </cofactor>
    <cofactor evidence="20">
        <name>Zn(2+)</name>
        <dbReference type="ChEBI" id="CHEBI:29105"/>
    </cofactor>
    <cofactor evidence="20">
        <name>Mn(2+)</name>
        <dbReference type="ChEBI" id="CHEBI:29035"/>
    </cofactor>
    <cofactor evidence="20">
        <name>Fe(2+)</name>
        <dbReference type="ChEBI" id="CHEBI:29033"/>
    </cofactor>
    <text evidence="20">Binds 2 divalent metal cations per subunit. Has a high-affinity and a low affinity metal-binding site. The true nature of the physiological cofactor is under debate. The enzyme is active with cobalt, zinc, manganese or divalent iron ions.</text>
</comment>
<dbReference type="InterPro" id="IPR031615">
    <property type="entry name" value="Zfn-C6H2"/>
</dbReference>
<accession>A0A4V6DTD9</accession>
<keyword evidence="6 17" id="KW-0479">Metal-binding</keyword>
<dbReference type="InterPro" id="IPR001714">
    <property type="entry name" value="Pept_M24_MAP"/>
</dbReference>
<feature type="binding site" evidence="17">
    <location>
        <position position="308"/>
    </location>
    <ligand>
        <name>a protein</name>
        <dbReference type="ChEBI" id="CHEBI:16541"/>
    </ligand>
    <ligandPart>
        <name>N-terminal L-methionine residue</name>
        <dbReference type="ChEBI" id="CHEBI:64731"/>
    </ligandPart>
</feature>
<dbReference type="PROSITE" id="PS52013">
    <property type="entry name" value="ZF_C6H2"/>
    <property type="match status" value="1"/>
</dbReference>
<evidence type="ECO:0000259" key="23">
    <source>
        <dbReference type="PROSITE" id="PS51217"/>
    </source>
</evidence>
<dbReference type="GO" id="GO:0005524">
    <property type="term" value="F:ATP binding"/>
    <property type="evidence" value="ECO:0007669"/>
    <property type="project" value="UniProtKB-UniRule"/>
</dbReference>
<dbReference type="PRINTS" id="PR00599">
    <property type="entry name" value="MAPEPTIDASE"/>
</dbReference>
<dbReference type="Proteomes" id="UP000308133">
    <property type="component" value="Unassembled WGS sequence"/>
</dbReference>
<dbReference type="PROSITE" id="PS51217">
    <property type="entry name" value="UVRD_HELICASE_CTER"/>
    <property type="match status" value="1"/>
</dbReference>
<dbReference type="Pfam" id="PF00557">
    <property type="entry name" value="Peptidase_M24"/>
    <property type="match status" value="1"/>
</dbReference>
<feature type="binding site" evidence="17">
    <location>
        <position position="224"/>
    </location>
    <ligand>
        <name>Zn(2+)</name>
        <dbReference type="ChEBI" id="CHEBI:29105"/>
        <label>3</label>
    </ligand>
</feature>
<gene>
    <name evidence="25" type="ORF">C1H76_7683</name>
</gene>
<proteinExistence type="inferred from homology"/>
<feature type="binding site" evidence="18">
    <location>
        <begin position="445"/>
        <end position="452"/>
    </location>
    <ligand>
        <name>ATP</name>
        <dbReference type="ChEBI" id="CHEBI:30616"/>
    </ligand>
</feature>
<evidence type="ECO:0000256" key="11">
    <source>
        <dbReference type="ARBA" id="ARBA00022833"/>
    </source>
</evidence>
<dbReference type="Pfam" id="PF15801">
    <property type="entry name" value="zf-C6H2"/>
    <property type="match status" value="1"/>
</dbReference>
<organism evidence="25 26">
    <name type="scientific">Elsinoe australis</name>
    <dbReference type="NCBI Taxonomy" id="40998"/>
    <lineage>
        <taxon>Eukaryota</taxon>
        <taxon>Fungi</taxon>
        <taxon>Dikarya</taxon>
        <taxon>Ascomycota</taxon>
        <taxon>Pezizomycotina</taxon>
        <taxon>Dothideomycetes</taxon>
        <taxon>Dothideomycetidae</taxon>
        <taxon>Myriangiales</taxon>
        <taxon>Elsinoaceae</taxon>
        <taxon>Elsinoe</taxon>
    </lineage>
</organism>
<dbReference type="Gene3D" id="1.10.486.10">
    <property type="entry name" value="PCRA, domain 4"/>
    <property type="match status" value="1"/>
</dbReference>
<evidence type="ECO:0000256" key="7">
    <source>
        <dbReference type="ARBA" id="ARBA00022741"/>
    </source>
</evidence>
<sequence>MTATEAAAPRQCEGADCTNDAGTLQCPTCQKQGKDSYFCSQDCFKRNWATHKASHKKQSSIIRNIIPPKVVSEPDPVTGHYNPYPTYSYTGSIRPVYPLSEKRTIPDHIPKPDYAKDGIPRSEQMFVGKNKITILDKAQQDGMRKVCRLAREVLDLAAREAKPGVTTDHIDEVVHKACVERNSYPSPLNYCYFPKSVCTSVNEVICHGIPDQYVLKDGDIINIDVTLYHEGFHGDINETYYVGDKALADPDAVRVVETARQCLDEAIKIAKPGTAYRDYGNVIEKHAKSKGCSTVKTYCGHGVNTLFHCAPNVPHYAKNKAIGQAKPGTCFTIEPMICLGTYKDKTWPDNWTSVTTDGLRSAQFEHTLLVTETGVEVLTARLPDSPGGPVAEPAAANGETNGTNGEEKKHSYSTNATTMTSVLEGLNPAQLAAVTSPANVLQVLAPPGSGKTKTLTARVAHLITSCGYKPWNILVCTFTVKAAKEMKLRLTGQIGEEAARKLVLGTFHSVARRYLVSYGHYIALDKGFGIADAGDQKAIVKRVIKDGGWGMEPGKALGRISANKAKSKGLEELRVEMAKGKAKGKEEEVEFLAVYEGYEEALRLSNLLDYDDLLLRCKELLKVRPEVVGNVQAVLIDEFQDTNEVQFELMGLFAQRWKTITIVGDPDQSIYGWRNAEVENLNKMRVLWPDTVAIFLEENYRSSAGILKAAQTVIEQDKQRPDKRLQATHGYGEIPVLRRLPTAEAEARWLVSEIKRTQGMSGEMLEHNDFAVLLRSAQLSRHIETALGNAGVPYRMVGGTKFYDRVEIKVLLDYLRVIERPEHNDALLRVLNVPARNVGEVSVKKLLDEATSKNVPVWKLLLGCVQGNARPATKLSTQAEKGLTDFVNVILSGRKKKDTSSPAELLDSLLKRLEYEKFLKRKYPEDHEARWANVEELKAQTRDLTTAIEDGTIGDEPLPDVDGTDQINTDTDNPLSVFLANIALSSATEQKDASGLPPQCITISTIHAAKGLEWPVVFIPACYEGSIPHSRAEDHDEERRLLYVGMTRAQGMLYLSCPIKNSQQQETTLSNFLREDGVEKCFASAGPELEYVRIGKLATTLGRPCPEYDAVQASRMELDAGWDDTYWPTDGSMPLEEASKWDRGRGGTYAQPTSLRREESDPRAATYGSKQGFTTAARITANAVEGFSVTTTMQALHGSFASARSRMQELEVMEEESRLKLVEQRKEEARKVKVGKKEAAAAKHGGDIKSFFGGGGMVRQGSTASTGVAASLSRQASAGSVSSLSRQPSAGSVDGEVVATRRKPLDEIPAPKPENFSSHRVRSEPLMKRPKLAQHAENEPVILGSVRPASTMHTTSVAALAGNNKGPVRKTLGLRREFVPWSARANK</sequence>
<name>A0A4V6DTD9_9PEZI</name>
<dbReference type="CDD" id="cd17932">
    <property type="entry name" value="DEXQc_UvrD"/>
    <property type="match status" value="1"/>
</dbReference>
<dbReference type="NCBIfam" id="TIGR00500">
    <property type="entry name" value="met_pdase_I"/>
    <property type="match status" value="1"/>
</dbReference>
<evidence type="ECO:0000256" key="20">
    <source>
        <dbReference type="RuleBase" id="RU003653"/>
    </source>
</evidence>
<evidence type="ECO:0000256" key="10">
    <source>
        <dbReference type="ARBA" id="ARBA00022806"/>
    </source>
</evidence>
<keyword evidence="9 17" id="KW-0378">Hydrolase</keyword>
<feature type="domain" description="UvrD-like helicase ATP-binding" evidence="22">
    <location>
        <begin position="424"/>
        <end position="703"/>
    </location>
</feature>
<dbReference type="FunFam" id="3.90.230.10:FF:000010">
    <property type="entry name" value="Methionine aminopeptidase"/>
    <property type="match status" value="1"/>
</dbReference>
<dbReference type="PANTHER" id="PTHR11070">
    <property type="entry name" value="UVRD / RECB / PCRA DNA HELICASE FAMILY MEMBER"/>
    <property type="match status" value="1"/>
</dbReference>
<dbReference type="SUPFAM" id="SSF55920">
    <property type="entry name" value="Creatinase/aminopeptidase"/>
    <property type="match status" value="1"/>
</dbReference>
<evidence type="ECO:0000313" key="26">
    <source>
        <dbReference type="Proteomes" id="UP000308133"/>
    </source>
</evidence>
<feature type="domain" description="UvrD-like helicase C-terminal" evidence="23">
    <location>
        <begin position="704"/>
        <end position="1011"/>
    </location>
</feature>
<evidence type="ECO:0000256" key="3">
    <source>
        <dbReference type="ARBA" id="ARBA00022438"/>
    </source>
</evidence>
<dbReference type="PROSITE" id="PS00680">
    <property type="entry name" value="MAP_1"/>
    <property type="match status" value="1"/>
</dbReference>
<dbReference type="GO" id="GO:0003677">
    <property type="term" value="F:DNA binding"/>
    <property type="evidence" value="ECO:0007669"/>
    <property type="project" value="UniProtKB-KW"/>
</dbReference>
<keyword evidence="10 18" id="KW-0347">Helicase</keyword>
<dbReference type="CDD" id="cd01086">
    <property type="entry name" value="MetAP1"/>
    <property type="match status" value="1"/>
</dbReference>
<feature type="binding site" evidence="17">
    <location>
        <position position="235"/>
    </location>
    <ligand>
        <name>Zn(2+)</name>
        <dbReference type="ChEBI" id="CHEBI:29105"/>
        <label>3</label>
    </ligand>
</feature>
<evidence type="ECO:0000256" key="18">
    <source>
        <dbReference type="PROSITE-ProRule" id="PRU00560"/>
    </source>
</evidence>
<protein>
    <recommendedName>
        <fullName evidence="20">Methionine aminopeptidase</fullName>
        <ecNumber evidence="20">3.4.11.18</ecNumber>
    </recommendedName>
</protein>
<keyword evidence="11" id="KW-0862">Zinc</keyword>
<dbReference type="GO" id="GO:0006508">
    <property type="term" value="P:proteolysis"/>
    <property type="evidence" value="ECO:0007669"/>
    <property type="project" value="UniProtKB-KW"/>
</dbReference>
<comment type="subcellular location">
    <subcellularLocation>
        <location evidence="1 17">Cytoplasm</location>
    </subcellularLocation>
</comment>
<feature type="region of interest" description="Disordered" evidence="21">
    <location>
        <begin position="382"/>
        <end position="411"/>
    </location>
</feature>
<evidence type="ECO:0000256" key="16">
    <source>
        <dbReference type="ARBA" id="ARBA00048988"/>
    </source>
</evidence>
<dbReference type="CDD" id="cd18807">
    <property type="entry name" value="SF1_C_UvrD"/>
    <property type="match status" value="1"/>
</dbReference>
<comment type="function">
    <text evidence="17 20">Cotranslationally removes the N-terminal methionine from nascent proteins. The N-terminal methionine is often cleaved when the second residue in the primary sequence is small and uncharged (Met-Ala-, Cys, Gly, Pro, Ser, Thr, or Val).</text>
</comment>
<keyword evidence="8 19" id="KW-0863">Zinc-finger</keyword>
<comment type="catalytic activity">
    <reaction evidence="16">
        <text>ATP + H2O = ADP + phosphate + H(+)</text>
        <dbReference type="Rhea" id="RHEA:13065"/>
        <dbReference type="ChEBI" id="CHEBI:15377"/>
        <dbReference type="ChEBI" id="CHEBI:15378"/>
        <dbReference type="ChEBI" id="CHEBI:30616"/>
        <dbReference type="ChEBI" id="CHEBI:43474"/>
        <dbReference type="ChEBI" id="CHEBI:456216"/>
        <dbReference type="EC" id="5.6.2.4"/>
    </reaction>
</comment>
<dbReference type="GO" id="GO:0000725">
    <property type="term" value="P:recombinational repair"/>
    <property type="evidence" value="ECO:0007669"/>
    <property type="project" value="TreeGrafter"/>
</dbReference>
<dbReference type="Pfam" id="PF13361">
    <property type="entry name" value="UvrD_C"/>
    <property type="match status" value="1"/>
</dbReference>
<feature type="binding site" evidence="17">
    <location>
        <position position="301"/>
    </location>
    <ligand>
        <name>Zn(2+)</name>
        <dbReference type="ChEBI" id="CHEBI:29105"/>
        <label>4</label>
        <note>catalytic</note>
    </ligand>
</feature>
<dbReference type="GO" id="GO:0004239">
    <property type="term" value="F:initiator methionyl aminopeptidase activity"/>
    <property type="evidence" value="ECO:0007669"/>
    <property type="project" value="UniProtKB-UniRule"/>
</dbReference>
<feature type="domain" description="C6H2-type" evidence="24">
    <location>
        <begin position="9"/>
        <end position="62"/>
    </location>
</feature>
<evidence type="ECO:0000259" key="22">
    <source>
        <dbReference type="PROSITE" id="PS51198"/>
    </source>
</evidence>
<evidence type="ECO:0000256" key="19">
    <source>
        <dbReference type="PROSITE-ProRule" id="PRU01357"/>
    </source>
</evidence>
<dbReference type="InterPro" id="IPR014016">
    <property type="entry name" value="UvrD-like_ATP-bd"/>
</dbReference>
<dbReference type="GO" id="GO:0008270">
    <property type="term" value="F:zinc ion binding"/>
    <property type="evidence" value="ECO:0007669"/>
    <property type="project" value="UniProtKB-KW"/>
</dbReference>
<keyword evidence="14" id="KW-0413">Isomerase</keyword>
<dbReference type="HAMAP" id="MF_01974">
    <property type="entry name" value="MetAP_1"/>
    <property type="match status" value="1"/>
</dbReference>
<feature type="region of interest" description="Disordered" evidence="21">
    <location>
        <begin position="1278"/>
        <end position="1321"/>
    </location>
</feature>
<dbReference type="GO" id="GO:0005634">
    <property type="term" value="C:nucleus"/>
    <property type="evidence" value="ECO:0007669"/>
    <property type="project" value="TreeGrafter"/>
</dbReference>
<dbReference type="EMBL" id="PTQR01000100">
    <property type="protein sequence ID" value="TKX20182.1"/>
    <property type="molecule type" value="Genomic_DNA"/>
</dbReference>
<dbReference type="Pfam" id="PF00580">
    <property type="entry name" value="UvrD-helicase"/>
    <property type="match status" value="1"/>
</dbReference>
<evidence type="ECO:0000256" key="9">
    <source>
        <dbReference type="ARBA" id="ARBA00022801"/>
    </source>
</evidence>
<feature type="binding site" evidence="17">
    <location>
        <position position="334"/>
    </location>
    <ligand>
        <name>Zn(2+)</name>
        <dbReference type="ChEBI" id="CHEBI:29105"/>
        <label>4</label>
        <note>catalytic</note>
    </ligand>
</feature>
<dbReference type="Gene3D" id="3.90.230.10">
    <property type="entry name" value="Creatinase/methionine aminopeptidase superfamily"/>
    <property type="match status" value="1"/>
</dbReference>
<dbReference type="GO" id="GO:0005737">
    <property type="term" value="C:cytoplasm"/>
    <property type="evidence" value="ECO:0007669"/>
    <property type="project" value="UniProtKB-SubCell"/>
</dbReference>
<evidence type="ECO:0000256" key="2">
    <source>
        <dbReference type="ARBA" id="ARBA00009922"/>
    </source>
</evidence>
<comment type="similarity">
    <text evidence="2">Belongs to the helicase family. UvrD subfamily.</text>
</comment>
<evidence type="ECO:0000256" key="4">
    <source>
        <dbReference type="ARBA" id="ARBA00022490"/>
    </source>
</evidence>
<feature type="region of interest" description="Disordered" evidence="21">
    <location>
        <begin position="1137"/>
        <end position="1166"/>
    </location>
</feature>
<dbReference type="Gene3D" id="1.10.10.160">
    <property type="match status" value="1"/>
</dbReference>
<evidence type="ECO:0000313" key="25">
    <source>
        <dbReference type="EMBL" id="TKX20182.1"/>
    </source>
</evidence>
<evidence type="ECO:0000256" key="14">
    <source>
        <dbReference type="ARBA" id="ARBA00023235"/>
    </source>
</evidence>
<dbReference type="InterPro" id="IPR027417">
    <property type="entry name" value="P-loop_NTPase"/>
</dbReference>
<dbReference type="PANTHER" id="PTHR11070:SF2">
    <property type="entry name" value="ATP-DEPENDENT DNA HELICASE SRS2"/>
    <property type="match status" value="1"/>
</dbReference>
<dbReference type="EC" id="3.4.11.18" evidence="20"/>
<comment type="subunit">
    <text evidence="17">Associates with the 60S ribosomal subunit of the 80S translational complex.</text>
</comment>
<feature type="compositionally biased region" description="Polar residues" evidence="21">
    <location>
        <begin position="1278"/>
        <end position="1290"/>
    </location>
</feature>
<feature type="binding site" evidence="17">
    <location>
        <position position="235"/>
    </location>
    <ligand>
        <name>Zn(2+)</name>
        <dbReference type="ChEBI" id="CHEBI:29105"/>
        <label>4</label>
        <note>catalytic</note>
    </ligand>
</feature>
<dbReference type="GO" id="GO:0016887">
    <property type="term" value="F:ATP hydrolysis activity"/>
    <property type="evidence" value="ECO:0007669"/>
    <property type="project" value="RHEA"/>
</dbReference>
<feature type="binding site" evidence="17">
    <location>
        <position position="365"/>
    </location>
    <ligand>
        <name>Zn(2+)</name>
        <dbReference type="ChEBI" id="CHEBI:29105"/>
        <label>3</label>
    </ligand>
</feature>
<dbReference type="InterPro" id="IPR000212">
    <property type="entry name" value="DNA_helicase_UvrD/REP"/>
</dbReference>
<dbReference type="InterPro" id="IPR002467">
    <property type="entry name" value="Pept_M24A_MAP1"/>
</dbReference>
<dbReference type="InterPro" id="IPR036005">
    <property type="entry name" value="Creatinase/aminopeptidase-like"/>
</dbReference>
<evidence type="ECO:0000256" key="1">
    <source>
        <dbReference type="ARBA" id="ARBA00004496"/>
    </source>
</evidence>
<dbReference type="SUPFAM" id="SSF52540">
    <property type="entry name" value="P-loop containing nucleoside triphosphate hydrolases"/>
    <property type="match status" value="1"/>
</dbReference>
<comment type="cofactor">
    <cofactor evidence="17">
        <name>Zn(2+)</name>
        <dbReference type="ChEBI" id="CHEBI:29105"/>
    </cofactor>
    <cofactor evidence="17">
        <name>Co(2+)</name>
        <dbReference type="ChEBI" id="CHEBI:48828"/>
    </cofactor>
    <cofactor evidence="17">
        <name>Mn(2+)</name>
        <dbReference type="ChEBI" id="CHEBI:29035"/>
    </cofactor>
    <cofactor evidence="17">
        <name>Fe(2+)</name>
        <dbReference type="ChEBI" id="CHEBI:29033"/>
    </cofactor>
    <text evidence="17">Binds 2 divalent metal cations per subunit. Has a high-affinity and a low affinity metal-binding site. The true nature of the physiological cofactor is under debate. The enzyme is active with zinc, cobalt, manganese or divalent iron ions. Has high activity with zinc; zinc cofactor is transferred into the active site region by the ZNG1 zinc chaperone.</text>
</comment>
<keyword evidence="12 18" id="KW-0067">ATP-binding</keyword>
<reference evidence="25 26" key="1">
    <citation type="submission" date="2018-02" db="EMBL/GenBank/DDBJ databases">
        <title>Draft genome sequences of Elsinoe sp., causing black scab on jojoba.</title>
        <authorList>
            <person name="Stodart B."/>
            <person name="Jeffress S."/>
            <person name="Ash G."/>
            <person name="Arun Chinnappa K."/>
        </authorList>
    </citation>
    <scope>NUCLEOTIDE SEQUENCE [LARGE SCALE GENOMIC DNA]</scope>
    <source>
        <strain evidence="25 26">Hillstone_2</strain>
    </source>
</reference>